<reference evidence="1" key="1">
    <citation type="submission" date="2021-06" db="EMBL/GenBank/DDBJ databases">
        <authorList>
            <person name="Kallberg Y."/>
            <person name="Tangrot J."/>
            <person name="Rosling A."/>
        </authorList>
    </citation>
    <scope>NUCLEOTIDE SEQUENCE</scope>
    <source>
        <strain evidence="1">AU212A</strain>
    </source>
</reference>
<name>A0ACA9PW73_9GLOM</name>
<feature type="non-terminal residue" evidence="1">
    <location>
        <position position="57"/>
    </location>
</feature>
<accession>A0ACA9PW73</accession>
<sequence>RMHGDGMIYESSGGTSSDVRAKIECDQIVGECKRDIDELDFLGWSGNRFELYIEKSE</sequence>
<comment type="caution">
    <text evidence="1">The sequence shown here is derived from an EMBL/GenBank/DDBJ whole genome shotgun (WGS) entry which is preliminary data.</text>
</comment>
<keyword evidence="2" id="KW-1185">Reference proteome</keyword>
<dbReference type="EMBL" id="CAJVPM010049486">
    <property type="protein sequence ID" value="CAG8725153.1"/>
    <property type="molecule type" value="Genomic_DNA"/>
</dbReference>
<evidence type="ECO:0000313" key="2">
    <source>
        <dbReference type="Proteomes" id="UP000789860"/>
    </source>
</evidence>
<proteinExistence type="predicted"/>
<dbReference type="Proteomes" id="UP000789860">
    <property type="component" value="Unassembled WGS sequence"/>
</dbReference>
<organism evidence="1 2">
    <name type="scientific">Scutellospora calospora</name>
    <dbReference type="NCBI Taxonomy" id="85575"/>
    <lineage>
        <taxon>Eukaryota</taxon>
        <taxon>Fungi</taxon>
        <taxon>Fungi incertae sedis</taxon>
        <taxon>Mucoromycota</taxon>
        <taxon>Glomeromycotina</taxon>
        <taxon>Glomeromycetes</taxon>
        <taxon>Diversisporales</taxon>
        <taxon>Gigasporaceae</taxon>
        <taxon>Scutellospora</taxon>
    </lineage>
</organism>
<evidence type="ECO:0000313" key="1">
    <source>
        <dbReference type="EMBL" id="CAG8725153.1"/>
    </source>
</evidence>
<feature type="non-terminal residue" evidence="1">
    <location>
        <position position="1"/>
    </location>
</feature>
<protein>
    <submittedName>
        <fullName evidence="1">1020_t:CDS:1</fullName>
    </submittedName>
</protein>
<gene>
    <name evidence="1" type="ORF">SCALOS_LOCUS11393</name>
</gene>